<evidence type="ECO:0000313" key="3">
    <source>
        <dbReference type="EMBL" id="OBS58677.1"/>
    </source>
</evidence>
<protein>
    <submittedName>
        <fullName evidence="3">Uncharacterized protein</fullName>
    </submittedName>
</protein>
<dbReference type="SUPFAM" id="SSF54236">
    <property type="entry name" value="Ubiquitin-like"/>
    <property type="match status" value="1"/>
</dbReference>
<dbReference type="InterPro" id="IPR036770">
    <property type="entry name" value="Ankyrin_rpt-contain_sf"/>
</dbReference>
<dbReference type="PROSITE" id="PS50088">
    <property type="entry name" value="ANK_REPEAT"/>
    <property type="match status" value="1"/>
</dbReference>
<dbReference type="AlphaFoldDB" id="A0A1A6FZU6"/>
<dbReference type="Pfam" id="PF00023">
    <property type="entry name" value="Ank"/>
    <property type="match status" value="1"/>
</dbReference>
<evidence type="ECO:0000256" key="2">
    <source>
        <dbReference type="SAM" id="MobiDB-lite"/>
    </source>
</evidence>
<keyword evidence="4" id="KW-1185">Reference proteome</keyword>
<sequence length="396" mass="44104">MRRSADVAGAGARPGRPQGGAPRQDPKAGARTAQPSSRARARVKGQSGDPCISIASPDSAPDAFFLRVKLEETGELFRVANCRNDMTVRELKEELDLMVGIPFNLQRLHFLDQGGPFPTPSRPPRAPSTQGPRPSPALSPQDTLNYQRTQGDQEKLFPIGILMDDATLKFYDVIPGAVISLCIWHYDGWTELVLAAVEGDPSKLSCLGISEDIFYRTANSQHFKGEQWRQWTTQRAFVALYISAHRGHVDAVQYLLELGNSAEGMAWSGWEDRGQMVGLLPKRAAHSNRYFYLTGANCLDKSPLGRTPLHVVAAMGRIDCIRPLLEHGAYIHDRDSKGETPVTIARRLKREHFERKMFLLYWMIKSGTKDPNDDDDLVVKETRERPSSGRASKSLP</sequence>
<dbReference type="InterPro" id="IPR002110">
    <property type="entry name" value="Ankyrin_rpt"/>
</dbReference>
<feature type="repeat" description="ANK" evidence="1">
    <location>
        <begin position="304"/>
        <end position="336"/>
    </location>
</feature>
<feature type="region of interest" description="Disordered" evidence="2">
    <location>
        <begin position="368"/>
        <end position="396"/>
    </location>
</feature>
<proteinExistence type="predicted"/>
<dbReference type="OrthoDB" id="10258888at2759"/>
<keyword evidence="1" id="KW-0040">ANK repeat</keyword>
<feature type="region of interest" description="Disordered" evidence="2">
    <location>
        <begin position="1"/>
        <end position="56"/>
    </location>
</feature>
<feature type="compositionally biased region" description="Basic and acidic residues" evidence="2">
    <location>
        <begin position="368"/>
        <end position="387"/>
    </location>
</feature>
<reference evidence="3 4" key="1">
    <citation type="submission" date="2016-06" db="EMBL/GenBank/DDBJ databases">
        <title>The Draft Genome Sequence and Annotation of the Desert Woodrat Neotoma lepida.</title>
        <authorList>
            <person name="Campbell M."/>
            <person name="Oakeson K.F."/>
            <person name="Yandell M."/>
            <person name="Halpert J.R."/>
            <person name="Dearing D."/>
        </authorList>
    </citation>
    <scope>NUCLEOTIDE SEQUENCE [LARGE SCALE GENOMIC DNA]</scope>
    <source>
        <strain evidence="3">417</strain>
        <tissue evidence="3">Liver</tissue>
    </source>
</reference>
<dbReference type="PANTHER" id="PTHR22677:SF3">
    <property type="entry name" value="ANKYRIN REPEAT DOMAIN-CONTAINING PROTEIN 60"/>
    <property type="match status" value="1"/>
</dbReference>
<dbReference type="SUPFAM" id="SSF48403">
    <property type="entry name" value="Ankyrin repeat"/>
    <property type="match status" value="1"/>
</dbReference>
<accession>A0A1A6FZU6</accession>
<dbReference type="STRING" id="56216.A0A1A6FZU6"/>
<gene>
    <name evidence="3" type="ORF">A6R68_10199</name>
</gene>
<organism evidence="3 4">
    <name type="scientific">Neotoma lepida</name>
    <name type="common">Desert woodrat</name>
    <dbReference type="NCBI Taxonomy" id="56216"/>
    <lineage>
        <taxon>Eukaryota</taxon>
        <taxon>Metazoa</taxon>
        <taxon>Chordata</taxon>
        <taxon>Craniata</taxon>
        <taxon>Vertebrata</taxon>
        <taxon>Euteleostomi</taxon>
        <taxon>Mammalia</taxon>
        <taxon>Eutheria</taxon>
        <taxon>Euarchontoglires</taxon>
        <taxon>Glires</taxon>
        <taxon>Rodentia</taxon>
        <taxon>Myomorpha</taxon>
        <taxon>Muroidea</taxon>
        <taxon>Cricetidae</taxon>
        <taxon>Neotominae</taxon>
        <taxon>Neotoma</taxon>
    </lineage>
</organism>
<comment type="caution">
    <text evidence="3">The sequence shown here is derived from an EMBL/GenBank/DDBJ whole genome shotgun (WGS) entry which is preliminary data.</text>
</comment>
<dbReference type="PROSITE" id="PS50297">
    <property type="entry name" value="ANK_REP_REGION"/>
    <property type="match status" value="1"/>
</dbReference>
<dbReference type="PANTHER" id="PTHR22677">
    <property type="entry name" value="ANKYRIN REPEAT DOMAIN-CONTAINING PROTEIN 60"/>
    <property type="match status" value="1"/>
</dbReference>
<dbReference type="SMART" id="SM00248">
    <property type="entry name" value="ANK"/>
    <property type="match status" value="2"/>
</dbReference>
<dbReference type="Gene3D" id="1.25.40.20">
    <property type="entry name" value="Ankyrin repeat-containing domain"/>
    <property type="match status" value="1"/>
</dbReference>
<dbReference type="EMBL" id="LZPO01113206">
    <property type="protein sequence ID" value="OBS58677.1"/>
    <property type="molecule type" value="Genomic_DNA"/>
</dbReference>
<dbReference type="CDD" id="cd17063">
    <property type="entry name" value="Ubl_ANKRD60"/>
    <property type="match status" value="1"/>
</dbReference>
<evidence type="ECO:0000256" key="1">
    <source>
        <dbReference type="PROSITE-ProRule" id="PRU00023"/>
    </source>
</evidence>
<feature type="region of interest" description="Disordered" evidence="2">
    <location>
        <begin position="112"/>
        <end position="141"/>
    </location>
</feature>
<dbReference type="Proteomes" id="UP000092124">
    <property type="component" value="Unassembled WGS sequence"/>
</dbReference>
<name>A0A1A6FZU6_NEOLE</name>
<evidence type="ECO:0000313" key="4">
    <source>
        <dbReference type="Proteomes" id="UP000092124"/>
    </source>
</evidence>
<feature type="compositionally biased region" description="Pro residues" evidence="2">
    <location>
        <begin position="117"/>
        <end position="126"/>
    </location>
</feature>
<feature type="compositionally biased region" description="Low complexity" evidence="2">
    <location>
        <begin position="8"/>
        <end position="23"/>
    </location>
</feature>
<dbReference type="InterPro" id="IPR029071">
    <property type="entry name" value="Ubiquitin-like_domsf"/>
</dbReference>
<dbReference type="InterPro" id="IPR039323">
    <property type="entry name" value="ANKRD_45/46/60"/>
</dbReference>